<dbReference type="Proteomes" id="UP000250235">
    <property type="component" value="Unassembled WGS sequence"/>
</dbReference>
<dbReference type="AlphaFoldDB" id="A0A2Z7CS36"/>
<reference evidence="2 3" key="1">
    <citation type="journal article" date="2015" name="Proc. Natl. Acad. Sci. U.S.A.">
        <title>The resurrection genome of Boea hygrometrica: A blueprint for survival of dehydration.</title>
        <authorList>
            <person name="Xiao L."/>
            <person name="Yang G."/>
            <person name="Zhang L."/>
            <person name="Yang X."/>
            <person name="Zhao S."/>
            <person name="Ji Z."/>
            <person name="Zhou Q."/>
            <person name="Hu M."/>
            <person name="Wang Y."/>
            <person name="Chen M."/>
            <person name="Xu Y."/>
            <person name="Jin H."/>
            <person name="Xiao X."/>
            <person name="Hu G."/>
            <person name="Bao F."/>
            <person name="Hu Y."/>
            <person name="Wan P."/>
            <person name="Li L."/>
            <person name="Deng X."/>
            <person name="Kuang T."/>
            <person name="Xiang C."/>
            <person name="Zhu J.K."/>
            <person name="Oliver M.J."/>
            <person name="He Y."/>
        </authorList>
    </citation>
    <scope>NUCLEOTIDE SEQUENCE [LARGE SCALE GENOMIC DNA]</scope>
    <source>
        <strain evidence="3">cv. XS01</strain>
    </source>
</reference>
<dbReference type="EMBL" id="KQ993215">
    <property type="protein sequence ID" value="KZV49195.1"/>
    <property type="molecule type" value="Genomic_DNA"/>
</dbReference>
<organism evidence="2 3">
    <name type="scientific">Dorcoceras hygrometricum</name>
    <dbReference type="NCBI Taxonomy" id="472368"/>
    <lineage>
        <taxon>Eukaryota</taxon>
        <taxon>Viridiplantae</taxon>
        <taxon>Streptophyta</taxon>
        <taxon>Embryophyta</taxon>
        <taxon>Tracheophyta</taxon>
        <taxon>Spermatophyta</taxon>
        <taxon>Magnoliopsida</taxon>
        <taxon>eudicotyledons</taxon>
        <taxon>Gunneridae</taxon>
        <taxon>Pentapetalae</taxon>
        <taxon>asterids</taxon>
        <taxon>lamiids</taxon>
        <taxon>Lamiales</taxon>
        <taxon>Gesneriaceae</taxon>
        <taxon>Didymocarpoideae</taxon>
        <taxon>Trichosporeae</taxon>
        <taxon>Loxocarpinae</taxon>
        <taxon>Dorcoceras</taxon>
    </lineage>
</organism>
<evidence type="ECO:0000313" key="3">
    <source>
        <dbReference type="Proteomes" id="UP000250235"/>
    </source>
</evidence>
<proteinExistence type="predicted"/>
<feature type="compositionally biased region" description="Basic residues" evidence="1">
    <location>
        <begin position="65"/>
        <end position="74"/>
    </location>
</feature>
<name>A0A2Z7CS36_9LAMI</name>
<evidence type="ECO:0000256" key="1">
    <source>
        <dbReference type="SAM" id="MobiDB-lite"/>
    </source>
</evidence>
<gene>
    <name evidence="2" type="ORF">F511_41996</name>
</gene>
<evidence type="ECO:0000313" key="2">
    <source>
        <dbReference type="EMBL" id="KZV49195.1"/>
    </source>
</evidence>
<feature type="region of interest" description="Disordered" evidence="1">
    <location>
        <begin position="27"/>
        <end position="89"/>
    </location>
</feature>
<keyword evidence="3" id="KW-1185">Reference proteome</keyword>
<protein>
    <submittedName>
        <fullName evidence="2">Uncharacterized protein</fullName>
    </submittedName>
</protein>
<accession>A0A2Z7CS36</accession>
<sequence>MGKMMMKLLRQELVSVNNVDACDDMKAEIRRKTPESNQLERKPADKPAQRNDLLSMMKKSSSRADKKRAARHNKQMPSNLRAGAKNQAG</sequence>
<feature type="compositionally biased region" description="Basic and acidic residues" evidence="1">
    <location>
        <begin position="27"/>
        <end position="49"/>
    </location>
</feature>